<evidence type="ECO:0000313" key="3">
    <source>
        <dbReference type="Proteomes" id="UP001500689"/>
    </source>
</evidence>
<dbReference type="Gene3D" id="3.40.50.720">
    <property type="entry name" value="NAD(P)-binding Rossmann-like Domain"/>
    <property type="match status" value="1"/>
</dbReference>
<protein>
    <submittedName>
        <fullName evidence="2">NAD(P)-dependent oxidoreductase</fullName>
    </submittedName>
</protein>
<name>A0ABP6V860_9PSEU</name>
<reference evidence="3" key="1">
    <citation type="journal article" date="2019" name="Int. J. Syst. Evol. Microbiol.">
        <title>The Global Catalogue of Microorganisms (GCM) 10K type strain sequencing project: providing services to taxonomists for standard genome sequencing and annotation.</title>
        <authorList>
            <consortium name="The Broad Institute Genomics Platform"/>
            <consortium name="The Broad Institute Genome Sequencing Center for Infectious Disease"/>
            <person name="Wu L."/>
            <person name="Ma J."/>
        </authorList>
    </citation>
    <scope>NUCLEOTIDE SEQUENCE [LARGE SCALE GENOMIC DNA]</scope>
    <source>
        <strain evidence="3">JCM 16898</strain>
    </source>
</reference>
<accession>A0ABP6V860</accession>
<dbReference type="PRINTS" id="PR00081">
    <property type="entry name" value="GDHRDH"/>
</dbReference>
<dbReference type="PANTHER" id="PTHR42808">
    <property type="entry name" value="HYDROXYSTEROID DEHYDROGENASE-LIKE PROTEIN 2"/>
    <property type="match status" value="1"/>
</dbReference>
<dbReference type="NCBIfam" id="NF006133">
    <property type="entry name" value="PRK08278.1"/>
    <property type="match status" value="1"/>
</dbReference>
<evidence type="ECO:0000256" key="1">
    <source>
        <dbReference type="ARBA" id="ARBA00006484"/>
    </source>
</evidence>
<sequence>MSTLAGRTLLMSGGSRGIGLAIALRAARDGANVVVLAKTSEPHPRLPGTVHTAVAEIERVGGKAAAVVGDVRKDEDAQRAVDTAVERFGGIDIVVNNASALDLRPTREIGMKSYDLMQDINARGTFLLSKLAVPHLERSDRAHILTLSPPLDLRPKWAGSYLAYTMAKYGMSLVTLGLAEELREAGIAANSLWPRTTIATAAVANLLGGDAAIERARVPEIMGDAAHAVLVRESRSCTGNFYLDEEVLAEEGVTDLDRYRAGSGDRPLETDLFLEPLEEAR</sequence>
<comment type="similarity">
    <text evidence="1">Belongs to the short-chain dehydrogenases/reductases (SDR) family.</text>
</comment>
<proteinExistence type="inferred from homology"/>
<keyword evidence="3" id="KW-1185">Reference proteome</keyword>
<gene>
    <name evidence="2" type="ORF">GCM10022222_09610</name>
</gene>
<dbReference type="Pfam" id="PF00106">
    <property type="entry name" value="adh_short"/>
    <property type="match status" value="1"/>
</dbReference>
<dbReference type="SUPFAM" id="SSF51735">
    <property type="entry name" value="NAD(P)-binding Rossmann-fold domains"/>
    <property type="match status" value="1"/>
</dbReference>
<organism evidence="2 3">
    <name type="scientific">Amycolatopsis ultiminotia</name>
    <dbReference type="NCBI Taxonomy" id="543629"/>
    <lineage>
        <taxon>Bacteria</taxon>
        <taxon>Bacillati</taxon>
        <taxon>Actinomycetota</taxon>
        <taxon>Actinomycetes</taxon>
        <taxon>Pseudonocardiales</taxon>
        <taxon>Pseudonocardiaceae</taxon>
        <taxon>Amycolatopsis</taxon>
    </lineage>
</organism>
<dbReference type="RefSeq" id="WP_344855638.1">
    <property type="nucleotide sequence ID" value="NZ_BAAAZN010000001.1"/>
</dbReference>
<dbReference type="InterPro" id="IPR002347">
    <property type="entry name" value="SDR_fam"/>
</dbReference>
<dbReference type="PROSITE" id="PS00061">
    <property type="entry name" value="ADH_SHORT"/>
    <property type="match status" value="1"/>
</dbReference>
<dbReference type="InterPro" id="IPR020904">
    <property type="entry name" value="Sc_DH/Rdtase_CS"/>
</dbReference>
<dbReference type="PANTHER" id="PTHR42808:SF3">
    <property type="entry name" value="HYDROXYSTEROID DEHYDROGENASE-LIKE PROTEIN 2"/>
    <property type="match status" value="1"/>
</dbReference>
<evidence type="ECO:0000313" key="2">
    <source>
        <dbReference type="EMBL" id="GAA3528645.1"/>
    </source>
</evidence>
<dbReference type="InterPro" id="IPR036291">
    <property type="entry name" value="NAD(P)-bd_dom_sf"/>
</dbReference>
<dbReference type="InterPro" id="IPR051935">
    <property type="entry name" value="HSDL2"/>
</dbReference>
<dbReference type="EMBL" id="BAAAZN010000001">
    <property type="protein sequence ID" value="GAA3528645.1"/>
    <property type="molecule type" value="Genomic_DNA"/>
</dbReference>
<comment type="caution">
    <text evidence="2">The sequence shown here is derived from an EMBL/GenBank/DDBJ whole genome shotgun (WGS) entry which is preliminary data.</text>
</comment>
<dbReference type="Proteomes" id="UP001500689">
    <property type="component" value="Unassembled WGS sequence"/>
</dbReference>